<protein>
    <recommendedName>
        <fullName evidence="3">Large ribosomal subunit protein bL12 C-terminal domain-containing protein</fullName>
    </recommendedName>
</protein>
<dbReference type="GO" id="GO:0006412">
    <property type="term" value="P:translation"/>
    <property type="evidence" value="ECO:0007669"/>
    <property type="project" value="InterPro"/>
</dbReference>
<keyword evidence="2" id="KW-0812">Transmembrane</keyword>
<proteinExistence type="predicted"/>
<dbReference type="Gene3D" id="3.30.1390.10">
    <property type="match status" value="1"/>
</dbReference>
<feature type="domain" description="Large ribosomal subunit protein bL12 C-terminal" evidence="3">
    <location>
        <begin position="73"/>
        <end position="101"/>
    </location>
</feature>
<evidence type="ECO:0000313" key="4">
    <source>
        <dbReference type="EMBL" id="CUS45572.1"/>
    </source>
</evidence>
<dbReference type="GO" id="GO:0003735">
    <property type="term" value="F:structural constituent of ribosome"/>
    <property type="evidence" value="ECO:0007669"/>
    <property type="project" value="InterPro"/>
</dbReference>
<keyword evidence="2" id="KW-0472">Membrane</keyword>
<evidence type="ECO:0000256" key="1">
    <source>
        <dbReference type="SAM" id="MobiDB-lite"/>
    </source>
</evidence>
<feature type="region of interest" description="Disordered" evidence="1">
    <location>
        <begin position="31"/>
        <end position="57"/>
    </location>
</feature>
<gene>
    <name evidence="4" type="ORF">MGWOODY_Smn466</name>
</gene>
<keyword evidence="2" id="KW-1133">Transmembrane helix</keyword>
<sequence length="102" mass="10875">MFVPIPALIAIGIVFLLLIVLALRSSRGPDPLMGGGQPPAYRAPSTPRNVSMAAPSLPLPPEVEEQVRALMAAGRKIDAIKLARDVTHLGLKETKDLVESLE</sequence>
<organism evidence="4">
    <name type="scientific">hydrothermal vent metagenome</name>
    <dbReference type="NCBI Taxonomy" id="652676"/>
    <lineage>
        <taxon>unclassified sequences</taxon>
        <taxon>metagenomes</taxon>
        <taxon>ecological metagenomes</taxon>
    </lineage>
</organism>
<dbReference type="InterPro" id="IPR013823">
    <property type="entry name" value="Ribosomal_bL12_C"/>
</dbReference>
<evidence type="ECO:0000259" key="3">
    <source>
        <dbReference type="Pfam" id="PF00542"/>
    </source>
</evidence>
<feature type="transmembrane region" description="Helical" evidence="2">
    <location>
        <begin position="6"/>
        <end position="23"/>
    </location>
</feature>
<reference evidence="4" key="1">
    <citation type="submission" date="2015-10" db="EMBL/GenBank/DDBJ databases">
        <authorList>
            <person name="Gilbert D.G."/>
        </authorList>
    </citation>
    <scope>NUCLEOTIDE SEQUENCE</scope>
</reference>
<dbReference type="Pfam" id="PF00542">
    <property type="entry name" value="Ribosomal_L12"/>
    <property type="match status" value="1"/>
</dbReference>
<dbReference type="EMBL" id="CZQE01000280">
    <property type="protein sequence ID" value="CUS45572.1"/>
    <property type="molecule type" value="Genomic_DNA"/>
</dbReference>
<accession>A0A161KFK0</accession>
<evidence type="ECO:0000256" key="2">
    <source>
        <dbReference type="SAM" id="Phobius"/>
    </source>
</evidence>
<dbReference type="SUPFAM" id="SSF54736">
    <property type="entry name" value="ClpS-like"/>
    <property type="match status" value="1"/>
</dbReference>
<name>A0A161KFK0_9ZZZZ</name>
<dbReference type="AlphaFoldDB" id="A0A161KFK0"/>
<dbReference type="InterPro" id="IPR014719">
    <property type="entry name" value="Ribosomal_bL12_C/ClpS-like"/>
</dbReference>